<dbReference type="EMBL" id="AP014545">
    <property type="protein sequence ID" value="BBB24849.1"/>
    <property type="molecule type" value="Genomic_DNA"/>
</dbReference>
<evidence type="ECO:0000256" key="1">
    <source>
        <dbReference type="ARBA" id="ARBA00009600"/>
    </source>
</evidence>
<dbReference type="SUPFAM" id="SSF143456">
    <property type="entry name" value="VC0467-like"/>
    <property type="match status" value="1"/>
</dbReference>
<keyword evidence="4" id="KW-1185">Reference proteome</keyword>
<dbReference type="AlphaFoldDB" id="A0A7R6P2Y2"/>
<dbReference type="Proteomes" id="UP000595663">
    <property type="component" value="Chromosome"/>
</dbReference>
<dbReference type="NCBIfam" id="NF001266">
    <property type="entry name" value="PRK00228.1-1"/>
    <property type="match status" value="1"/>
</dbReference>
<evidence type="ECO:0000256" key="2">
    <source>
        <dbReference type="HAMAP-Rule" id="MF_00758"/>
    </source>
</evidence>
<dbReference type="Gene3D" id="3.40.1740.10">
    <property type="entry name" value="VC0467-like"/>
    <property type="match status" value="1"/>
</dbReference>
<evidence type="ECO:0000313" key="4">
    <source>
        <dbReference type="Proteomes" id="UP000595663"/>
    </source>
</evidence>
<accession>A0A7R6P2Y2</accession>
<dbReference type="Pfam" id="PF02622">
    <property type="entry name" value="DUF179"/>
    <property type="match status" value="1"/>
</dbReference>
<dbReference type="PANTHER" id="PTHR30327:SF1">
    <property type="entry name" value="UPF0301 PROTEIN YQGE"/>
    <property type="match status" value="1"/>
</dbReference>
<dbReference type="HAMAP" id="MF_00758">
    <property type="entry name" value="UPF0301"/>
    <property type="match status" value="1"/>
</dbReference>
<evidence type="ECO:0000313" key="3">
    <source>
        <dbReference type="EMBL" id="BBB24849.1"/>
    </source>
</evidence>
<name>A0A7R6P2Y2_9GAMM</name>
<gene>
    <name evidence="3" type="primary">algH</name>
    <name evidence="3" type="ORF">AMJAP_0250</name>
</gene>
<dbReference type="PANTHER" id="PTHR30327">
    <property type="entry name" value="UNCHARACTERIZED PROTEIN YQGE"/>
    <property type="match status" value="1"/>
</dbReference>
<reference evidence="3 4" key="1">
    <citation type="journal article" date="2008" name="Int. J. Syst. Evol. Microbiol.">
        <title>Amphritea japonica sp. nov. and Amphritea balenae sp. nov., isolated from the sediment adjacent to sperm whale carcasses off Kagoshima, Japan.</title>
        <authorList>
            <person name="Miyazaki M."/>
            <person name="Nogi Y."/>
            <person name="Fujiwara Y."/>
            <person name="Kawato M."/>
            <person name="Nagahama T."/>
            <person name="Kubokawa K."/>
            <person name="Horikoshi K."/>
        </authorList>
    </citation>
    <scope>NUCLEOTIDE SEQUENCE [LARGE SCALE GENOMIC DNA]</scope>
    <source>
        <strain evidence="3 4">ATCC BAA-1530</strain>
    </source>
</reference>
<dbReference type="InterPro" id="IPR003774">
    <property type="entry name" value="AlgH-like"/>
</dbReference>
<proteinExistence type="inferred from homology"/>
<dbReference type="GO" id="GO:0005829">
    <property type="term" value="C:cytosol"/>
    <property type="evidence" value="ECO:0007669"/>
    <property type="project" value="TreeGrafter"/>
</dbReference>
<dbReference type="KEGG" id="ajp:AMJAP_0250"/>
<organism evidence="3 4">
    <name type="scientific">Amphritea japonica ATCC BAA-1530</name>
    <dbReference type="NCBI Taxonomy" id="1278309"/>
    <lineage>
        <taxon>Bacteria</taxon>
        <taxon>Pseudomonadati</taxon>
        <taxon>Pseudomonadota</taxon>
        <taxon>Gammaproteobacteria</taxon>
        <taxon>Oceanospirillales</taxon>
        <taxon>Oceanospirillaceae</taxon>
        <taxon>Amphritea</taxon>
    </lineage>
</organism>
<comment type="similarity">
    <text evidence="1 2">Belongs to the UPF0301 (AlgH) family.</text>
</comment>
<sequence>MQVFTMASSAPASPYLPGSLQDHFLLSMPHMDDTNFDHTVTYICEHNEHGAMGIIINRPMDMVTSDLFQHLGLECESVPEQPVYAGGPVKNDRGFILHSPTEEAWDSSYDITDQLSLTTSVDILRAIGQNRAPEQFLIALGYAGWGAEQLEQEMSDNVWLSCPANLDIMFRTPAEERLQAAAATLGVNIHLLTSQSGHA</sequence>
<protein>
    <recommendedName>
        <fullName evidence="2">UPF0301 protein AMJAP_0250</fullName>
    </recommendedName>
</protein>